<feature type="region of interest" description="Disordered" evidence="1">
    <location>
        <begin position="1"/>
        <end position="27"/>
    </location>
</feature>
<sequence length="27" mass="2936">MCVGEEPKNSLGEQTDLYGSPMLPPGW</sequence>
<dbReference type="AlphaFoldDB" id="A0A2P2QJZ9"/>
<evidence type="ECO:0000313" key="2">
    <source>
        <dbReference type="EMBL" id="MBX67319.1"/>
    </source>
</evidence>
<evidence type="ECO:0000256" key="1">
    <source>
        <dbReference type="SAM" id="MobiDB-lite"/>
    </source>
</evidence>
<name>A0A2P2QJZ9_RHIMU</name>
<proteinExistence type="predicted"/>
<organism evidence="2">
    <name type="scientific">Rhizophora mucronata</name>
    <name type="common">Asiatic mangrove</name>
    <dbReference type="NCBI Taxonomy" id="61149"/>
    <lineage>
        <taxon>Eukaryota</taxon>
        <taxon>Viridiplantae</taxon>
        <taxon>Streptophyta</taxon>
        <taxon>Embryophyta</taxon>
        <taxon>Tracheophyta</taxon>
        <taxon>Spermatophyta</taxon>
        <taxon>Magnoliopsida</taxon>
        <taxon>eudicotyledons</taxon>
        <taxon>Gunneridae</taxon>
        <taxon>Pentapetalae</taxon>
        <taxon>rosids</taxon>
        <taxon>fabids</taxon>
        <taxon>Malpighiales</taxon>
        <taxon>Rhizophoraceae</taxon>
        <taxon>Rhizophora</taxon>
    </lineage>
</organism>
<reference evidence="2" key="1">
    <citation type="submission" date="2018-02" db="EMBL/GenBank/DDBJ databases">
        <title>Rhizophora mucronata_Transcriptome.</title>
        <authorList>
            <person name="Meera S.P."/>
            <person name="Sreeshan A."/>
            <person name="Augustine A."/>
        </authorList>
    </citation>
    <scope>NUCLEOTIDE SEQUENCE</scope>
    <source>
        <tissue evidence="2">Leaf</tissue>
    </source>
</reference>
<protein>
    <submittedName>
        <fullName evidence="2">Uncharacterized protein</fullName>
    </submittedName>
</protein>
<accession>A0A2P2QJZ9</accession>
<dbReference type="EMBL" id="GGEC01086835">
    <property type="protein sequence ID" value="MBX67319.1"/>
    <property type="molecule type" value="Transcribed_RNA"/>
</dbReference>